<name>A0ACA9RUZ1_9GLOM</name>
<sequence length="185" mass="21025">AKEFAEYLLRIGNDTELTIENNLICLPDKIVIHPQNDNDSITTLTNAVYYNLSENATNTKFSEKQQIYHSFDSVPEDSLNLYPIEYFNSLTPQGLSLHKIKLKIGAPIMLLRNLDPINGLCNRTRLICRQLNNQVINAEIVIDEHQGKRVFIPRILSNIIGAPIFNLILCRERPCGVSELKYSIG</sequence>
<dbReference type="Proteomes" id="UP000789920">
    <property type="component" value="Unassembled WGS sequence"/>
</dbReference>
<organism evidence="1 2">
    <name type="scientific">Racocetra persica</name>
    <dbReference type="NCBI Taxonomy" id="160502"/>
    <lineage>
        <taxon>Eukaryota</taxon>
        <taxon>Fungi</taxon>
        <taxon>Fungi incertae sedis</taxon>
        <taxon>Mucoromycota</taxon>
        <taxon>Glomeromycotina</taxon>
        <taxon>Glomeromycetes</taxon>
        <taxon>Diversisporales</taxon>
        <taxon>Gigasporaceae</taxon>
        <taxon>Racocetra</taxon>
    </lineage>
</organism>
<evidence type="ECO:0000313" key="1">
    <source>
        <dbReference type="EMBL" id="CAG8811050.1"/>
    </source>
</evidence>
<evidence type="ECO:0000313" key="2">
    <source>
        <dbReference type="Proteomes" id="UP000789920"/>
    </source>
</evidence>
<protein>
    <submittedName>
        <fullName evidence="1">3344_t:CDS:1</fullName>
    </submittedName>
</protein>
<reference evidence="1" key="1">
    <citation type="submission" date="2021-06" db="EMBL/GenBank/DDBJ databases">
        <authorList>
            <person name="Kallberg Y."/>
            <person name="Tangrot J."/>
            <person name="Rosling A."/>
        </authorList>
    </citation>
    <scope>NUCLEOTIDE SEQUENCE</scope>
    <source>
        <strain evidence="1">MA461A</strain>
    </source>
</reference>
<keyword evidence="2" id="KW-1185">Reference proteome</keyword>
<gene>
    <name evidence="1" type="ORF">RPERSI_LOCUS23222</name>
</gene>
<comment type="caution">
    <text evidence="1">The sequence shown here is derived from an EMBL/GenBank/DDBJ whole genome shotgun (WGS) entry which is preliminary data.</text>
</comment>
<dbReference type="EMBL" id="CAJVQC010071959">
    <property type="protein sequence ID" value="CAG8811050.1"/>
    <property type="molecule type" value="Genomic_DNA"/>
</dbReference>
<feature type="non-terminal residue" evidence="1">
    <location>
        <position position="1"/>
    </location>
</feature>
<proteinExistence type="predicted"/>
<accession>A0ACA9RUZ1</accession>